<dbReference type="HOGENOM" id="CLU_037751_0_1_5"/>
<dbReference type="EMBL" id="HE663493">
    <property type="protein sequence ID" value="CCG09145.1"/>
    <property type="molecule type" value="Genomic_DNA"/>
</dbReference>
<sequence>MSVSQQACVVRRAARLGAVGLTLALAACAAQGPTRSQGDGRVHYQPASFETLPGWADDQPREATTALLRSCARLRTLPASSPVGPAVLGSRAGDWGPPCAALEQASRTGTVREALVRSFQPWQVIGPDGPEGLFTGYYEATLDVSFTPSAVYATPVYGQPPGWTETSGVTRPDRAAIEDGALAGIAPVLMWARDPVDVFFLHIQGSGVARLPDGRSQRIGFAGSNGHPFVGIGALMRKRGLGDGSSMTAIRTWLRANPAEGRALMRENPRYIFFRTVEGEGPIGAQGVALSAGRSLAVDRDHIPLGAPVWVATSDAQGRTVARLMVAQDTGAAIKGAVRGDVFWGTGEEALVHAGGMRSPGFLWVLLPRGAVVAQSASGTQG</sequence>
<feature type="domain" description="Lytic transglycosylase MltA" evidence="7">
    <location>
        <begin position="141"/>
        <end position="275"/>
    </location>
</feature>
<accession>H6SML0</accession>
<evidence type="ECO:0000256" key="6">
    <source>
        <dbReference type="SAM" id="SignalP"/>
    </source>
</evidence>
<dbReference type="InterPro" id="IPR036908">
    <property type="entry name" value="RlpA-like_sf"/>
</dbReference>
<dbReference type="SMART" id="SM00925">
    <property type="entry name" value="MltA"/>
    <property type="match status" value="1"/>
</dbReference>
<dbReference type="PANTHER" id="PTHR30124:SF0">
    <property type="entry name" value="MEMBRANE-BOUND LYTIC MUREIN TRANSGLYCOSYLASE A"/>
    <property type="match status" value="1"/>
</dbReference>
<dbReference type="SUPFAM" id="SSF50685">
    <property type="entry name" value="Barwin-like endoglucanases"/>
    <property type="match status" value="1"/>
</dbReference>
<evidence type="ECO:0000259" key="7">
    <source>
        <dbReference type="SMART" id="SM00925"/>
    </source>
</evidence>
<proteinExistence type="predicted"/>
<evidence type="ECO:0000256" key="5">
    <source>
        <dbReference type="ARBA" id="ARBA00030918"/>
    </source>
</evidence>
<evidence type="ECO:0000313" key="9">
    <source>
        <dbReference type="Proteomes" id="UP000033220"/>
    </source>
</evidence>
<dbReference type="GO" id="GO:0071555">
    <property type="term" value="P:cell wall organization"/>
    <property type="evidence" value="ECO:0007669"/>
    <property type="project" value="UniProtKB-KW"/>
</dbReference>
<keyword evidence="6" id="KW-0732">Signal</keyword>
<dbReference type="eggNOG" id="COG2821">
    <property type="taxonomic scope" value="Bacteria"/>
</dbReference>
<dbReference type="GO" id="GO:0008933">
    <property type="term" value="F:peptidoglycan lytic transglycosylase activity"/>
    <property type="evidence" value="ECO:0007669"/>
    <property type="project" value="TreeGrafter"/>
</dbReference>
<dbReference type="EC" id="4.2.2.n1" evidence="2"/>
<dbReference type="GO" id="GO:0009253">
    <property type="term" value="P:peptidoglycan catabolic process"/>
    <property type="evidence" value="ECO:0007669"/>
    <property type="project" value="TreeGrafter"/>
</dbReference>
<dbReference type="InterPro" id="IPR005300">
    <property type="entry name" value="MltA_B"/>
</dbReference>
<dbReference type="InterPro" id="IPR010611">
    <property type="entry name" value="3D_dom"/>
</dbReference>
<dbReference type="STRING" id="1150469.RSPPHO_02519"/>
<dbReference type="PATRIC" id="fig|1150469.3.peg.2864"/>
<dbReference type="InterPro" id="IPR026044">
    <property type="entry name" value="MltA"/>
</dbReference>
<keyword evidence="9" id="KW-1185">Reference proteome</keyword>
<evidence type="ECO:0000256" key="3">
    <source>
        <dbReference type="ARBA" id="ARBA00023239"/>
    </source>
</evidence>
<dbReference type="PANTHER" id="PTHR30124">
    <property type="entry name" value="MEMBRANE-BOUND LYTIC MUREIN TRANSGLYCOSYLASE A"/>
    <property type="match status" value="1"/>
</dbReference>
<dbReference type="CDD" id="cd14485">
    <property type="entry name" value="mltA_like_LT_A"/>
    <property type="match status" value="1"/>
</dbReference>
<reference evidence="8 9" key="1">
    <citation type="submission" date="2012-02" db="EMBL/GenBank/DDBJ databases">
        <title>Shotgun genome sequence of Phaeospirillum photometricum DSM 122.</title>
        <authorList>
            <person name="Duquesne K."/>
            <person name="Sturgis J."/>
        </authorList>
    </citation>
    <scope>NUCLEOTIDE SEQUENCE [LARGE SCALE GENOMIC DNA]</scope>
    <source>
        <strain evidence="9">DSM122</strain>
    </source>
</reference>
<evidence type="ECO:0000313" key="8">
    <source>
        <dbReference type="EMBL" id="CCG09145.1"/>
    </source>
</evidence>
<dbReference type="Proteomes" id="UP000033220">
    <property type="component" value="Chromosome DSM 122"/>
</dbReference>
<protein>
    <recommendedName>
        <fullName evidence="2">peptidoglycan lytic exotransglycosylase</fullName>
        <ecNumber evidence="2">4.2.2.n1</ecNumber>
    </recommendedName>
    <alternativeName>
        <fullName evidence="5">Murein hydrolase A</fullName>
    </alternativeName>
</protein>
<dbReference type="KEGG" id="rpm:RSPPHO_02519"/>
<evidence type="ECO:0000256" key="1">
    <source>
        <dbReference type="ARBA" id="ARBA00001420"/>
    </source>
</evidence>
<dbReference type="OrthoDB" id="9783686at2"/>
<dbReference type="CDD" id="cd14668">
    <property type="entry name" value="mlta_B"/>
    <property type="match status" value="1"/>
</dbReference>
<gene>
    <name evidence="8" type="ORF">RSPPHO_02519</name>
</gene>
<comment type="catalytic activity">
    <reaction evidence="1">
        <text>Exolytic cleavage of the (1-&gt;4)-beta-glycosidic linkage between N-acetylmuramic acid (MurNAc) and N-acetylglucosamine (GlcNAc) residues in peptidoglycan, from either the reducing or the non-reducing ends of the peptidoglycan chains, with concomitant formation of a 1,6-anhydrobond in the MurNAc residue.</text>
        <dbReference type="EC" id="4.2.2.n1"/>
    </reaction>
</comment>
<dbReference type="Gene3D" id="2.40.240.50">
    <property type="entry name" value="Barwin-like endoglucanases"/>
    <property type="match status" value="1"/>
</dbReference>
<evidence type="ECO:0000256" key="2">
    <source>
        <dbReference type="ARBA" id="ARBA00012587"/>
    </source>
</evidence>
<dbReference type="Pfam" id="PF03562">
    <property type="entry name" value="MltA"/>
    <property type="match status" value="1"/>
</dbReference>
<feature type="chain" id="PRO_5003606676" description="peptidoglycan lytic exotransglycosylase" evidence="6">
    <location>
        <begin position="30"/>
        <end position="382"/>
    </location>
</feature>
<dbReference type="PIRSF" id="PIRSF019422">
    <property type="entry name" value="MltA"/>
    <property type="match status" value="1"/>
</dbReference>
<dbReference type="Gene3D" id="2.40.40.10">
    <property type="entry name" value="RlpA-like domain"/>
    <property type="match status" value="1"/>
</dbReference>
<keyword evidence="4" id="KW-0961">Cell wall biogenesis/degradation</keyword>
<dbReference type="GO" id="GO:0019867">
    <property type="term" value="C:outer membrane"/>
    <property type="evidence" value="ECO:0007669"/>
    <property type="project" value="InterPro"/>
</dbReference>
<keyword evidence="3" id="KW-0456">Lyase</keyword>
<name>H6SML0_PARPM</name>
<dbReference type="GO" id="GO:0009254">
    <property type="term" value="P:peptidoglycan turnover"/>
    <property type="evidence" value="ECO:0007669"/>
    <property type="project" value="InterPro"/>
</dbReference>
<organism evidence="8 9">
    <name type="scientific">Pararhodospirillum photometricum DSM 122</name>
    <dbReference type="NCBI Taxonomy" id="1150469"/>
    <lineage>
        <taxon>Bacteria</taxon>
        <taxon>Pseudomonadati</taxon>
        <taxon>Pseudomonadota</taxon>
        <taxon>Alphaproteobacteria</taxon>
        <taxon>Rhodospirillales</taxon>
        <taxon>Rhodospirillaceae</taxon>
        <taxon>Pararhodospirillum</taxon>
    </lineage>
</organism>
<feature type="signal peptide" evidence="6">
    <location>
        <begin position="1"/>
        <end position="29"/>
    </location>
</feature>
<dbReference type="GO" id="GO:0004553">
    <property type="term" value="F:hydrolase activity, hydrolyzing O-glycosyl compounds"/>
    <property type="evidence" value="ECO:0007669"/>
    <property type="project" value="InterPro"/>
</dbReference>
<dbReference type="AlphaFoldDB" id="H6SML0"/>
<dbReference type="Pfam" id="PF06725">
    <property type="entry name" value="3D"/>
    <property type="match status" value="1"/>
</dbReference>
<evidence type="ECO:0000256" key="4">
    <source>
        <dbReference type="ARBA" id="ARBA00023316"/>
    </source>
</evidence>